<sequence>MTEATARRMRLSAVLAILLGGAVGTIGSTQTWLNATLNDGSQLAVPVPGADALAVLAPLSLAALALGLALTIVGRALRYVFAVVAIGLGAGLGWGSYRIAAEQPIDAVAGPVTDATGLSGAQGISGIVSGITATPWPGVTAAASVLIVLGGVVVLATAHRWSAGGRKYRTTRAAGTGPRDSIDSWDDLSRGEDPTS</sequence>
<dbReference type="AlphaFoldDB" id="A0A177KDR8"/>
<feature type="transmembrane region" description="Helical" evidence="2">
    <location>
        <begin position="52"/>
        <end position="72"/>
    </location>
</feature>
<dbReference type="RefSeq" id="WP_064002051.1">
    <property type="nucleotide sequence ID" value="NZ_LSTV01000001.1"/>
</dbReference>
<dbReference type="Proteomes" id="UP000076998">
    <property type="component" value="Unassembled WGS sequence"/>
</dbReference>
<evidence type="ECO:0000256" key="1">
    <source>
        <dbReference type="SAM" id="MobiDB-lite"/>
    </source>
</evidence>
<evidence type="ECO:0000313" key="4">
    <source>
        <dbReference type="Proteomes" id="UP000076998"/>
    </source>
</evidence>
<dbReference type="InterPro" id="IPR019051">
    <property type="entry name" value="Trp_biosyn_TM_oprn/chp"/>
</dbReference>
<proteinExistence type="predicted"/>
<keyword evidence="2" id="KW-1133">Transmembrane helix</keyword>
<feature type="compositionally biased region" description="Basic and acidic residues" evidence="1">
    <location>
        <begin position="187"/>
        <end position="196"/>
    </location>
</feature>
<dbReference type="Pfam" id="PF09534">
    <property type="entry name" value="Trp_oprn_chp"/>
    <property type="match status" value="1"/>
</dbReference>
<dbReference type="OrthoDB" id="4794414at2"/>
<evidence type="ECO:0000313" key="3">
    <source>
        <dbReference type="EMBL" id="OAH51543.1"/>
    </source>
</evidence>
<accession>A0A177KDR8</accession>
<gene>
    <name evidence="3" type="ORF">AYL44_04675</name>
</gene>
<comment type="caution">
    <text evidence="3">The sequence shown here is derived from an EMBL/GenBank/DDBJ whole genome shotgun (WGS) entry which is preliminary data.</text>
</comment>
<dbReference type="EMBL" id="LSTV01000001">
    <property type="protein sequence ID" value="OAH51543.1"/>
    <property type="molecule type" value="Genomic_DNA"/>
</dbReference>
<evidence type="ECO:0000256" key="2">
    <source>
        <dbReference type="SAM" id="Phobius"/>
    </source>
</evidence>
<feature type="region of interest" description="Disordered" evidence="1">
    <location>
        <begin position="168"/>
        <end position="196"/>
    </location>
</feature>
<feature type="transmembrane region" description="Helical" evidence="2">
    <location>
        <begin position="139"/>
        <end position="158"/>
    </location>
</feature>
<protein>
    <submittedName>
        <fullName evidence="3">Peptidase</fullName>
    </submittedName>
</protein>
<keyword evidence="2" id="KW-0812">Transmembrane</keyword>
<reference evidence="3 4" key="1">
    <citation type="submission" date="2016-02" db="EMBL/GenBank/DDBJ databases">
        <authorList>
            <person name="Wen L."/>
            <person name="He K."/>
            <person name="Yang H."/>
        </authorList>
    </citation>
    <scope>NUCLEOTIDE SEQUENCE [LARGE SCALE GENOMIC DNA]</scope>
    <source>
        <strain evidence="3 4">CD11_3</strain>
    </source>
</reference>
<keyword evidence="2" id="KW-0472">Membrane</keyword>
<organism evidence="3 4">
    <name type="scientific">Microbacterium oleivorans</name>
    <dbReference type="NCBI Taxonomy" id="273677"/>
    <lineage>
        <taxon>Bacteria</taxon>
        <taxon>Bacillati</taxon>
        <taxon>Actinomycetota</taxon>
        <taxon>Actinomycetes</taxon>
        <taxon>Micrococcales</taxon>
        <taxon>Microbacteriaceae</taxon>
        <taxon>Microbacterium</taxon>
    </lineage>
</organism>
<name>A0A177KDR8_9MICO</name>
<feature type="transmembrane region" description="Helical" evidence="2">
    <location>
        <begin position="79"/>
        <end position="97"/>
    </location>
</feature>